<dbReference type="PANTHER" id="PTHR30574:SF1">
    <property type="entry name" value="SULPHUR TRANSPORT DOMAIN-CONTAINING PROTEIN"/>
    <property type="match status" value="1"/>
</dbReference>
<dbReference type="GO" id="GO:0005886">
    <property type="term" value="C:plasma membrane"/>
    <property type="evidence" value="ECO:0007669"/>
    <property type="project" value="UniProtKB-SubCell"/>
</dbReference>
<dbReference type="GeneID" id="25328729"/>
<gene>
    <name evidence="9" type="ORF">PV05_06821</name>
</gene>
<keyword evidence="6 8" id="KW-1133">Transmembrane helix</keyword>
<evidence type="ECO:0000256" key="2">
    <source>
        <dbReference type="ARBA" id="ARBA00022448"/>
    </source>
</evidence>
<name>A0A0D2EIN8_9EURO</name>
<keyword evidence="2" id="KW-0813">Transport</keyword>
<feature type="transmembrane region" description="Helical" evidence="8">
    <location>
        <begin position="40"/>
        <end position="59"/>
    </location>
</feature>
<dbReference type="Pfam" id="PF04143">
    <property type="entry name" value="Sulf_transp"/>
    <property type="match status" value="1"/>
</dbReference>
<dbReference type="RefSeq" id="XP_013315049.1">
    <property type="nucleotide sequence ID" value="XM_013459595.1"/>
</dbReference>
<dbReference type="OrthoDB" id="10254418at2759"/>
<reference evidence="9 10" key="1">
    <citation type="submission" date="2015-01" db="EMBL/GenBank/DDBJ databases">
        <title>The Genome Sequence of Exophiala xenobiotica CBS118157.</title>
        <authorList>
            <consortium name="The Broad Institute Genomics Platform"/>
            <person name="Cuomo C."/>
            <person name="de Hoog S."/>
            <person name="Gorbushina A."/>
            <person name="Stielow B."/>
            <person name="Teixiera M."/>
            <person name="Abouelleil A."/>
            <person name="Chapman S.B."/>
            <person name="Priest M."/>
            <person name="Young S.K."/>
            <person name="Wortman J."/>
            <person name="Nusbaum C."/>
            <person name="Birren B."/>
        </authorList>
    </citation>
    <scope>NUCLEOTIDE SEQUENCE [LARGE SCALE GENOMIC DNA]</scope>
    <source>
        <strain evidence="9 10">CBS 118157</strain>
    </source>
</reference>
<feature type="transmembrane region" description="Helical" evidence="8">
    <location>
        <begin position="269"/>
        <end position="288"/>
    </location>
</feature>
<evidence type="ECO:0000256" key="5">
    <source>
        <dbReference type="ARBA" id="ARBA00022692"/>
    </source>
</evidence>
<evidence type="ECO:0000313" key="10">
    <source>
        <dbReference type="Proteomes" id="UP000054342"/>
    </source>
</evidence>
<sequence length="327" mass="33329">MASNAASLASGVIFGSALTLSNVAAPSVIINQLKFTDYHMLLTFLTASACSTVVFAAAKRAGLVHIACKKDNSYGWLGRYDGNIVGGALMGAGMGLTGACPGTVLVQAALGVSGSRALLLSGLLGGIAFVKWNQRNKQLAADKSAKHSVSEATGLRDSNTMLVLEAALWSMILAANAFAPRGHYLVHPVVGGVLIGLAQVSSVAFVKRPIGVSTAYEDLGKFFWSCVEGKPPAPGVENMIFVGGLVAGAKLVAYAVPEILESFSPERSISFPAALVGGFALIFGARLAGGCTSGHGLSGMASMGISSFISVPSMFAGGILAAMLSRA</sequence>
<feature type="transmembrane region" description="Helical" evidence="8">
    <location>
        <begin position="239"/>
        <end position="257"/>
    </location>
</feature>
<evidence type="ECO:0000313" key="9">
    <source>
        <dbReference type="EMBL" id="KIW54465.1"/>
    </source>
</evidence>
<feature type="transmembrane region" description="Helical" evidence="8">
    <location>
        <begin position="105"/>
        <end position="130"/>
    </location>
</feature>
<keyword evidence="10" id="KW-1185">Reference proteome</keyword>
<evidence type="ECO:0000256" key="6">
    <source>
        <dbReference type="ARBA" id="ARBA00022989"/>
    </source>
</evidence>
<evidence type="ECO:0000256" key="7">
    <source>
        <dbReference type="ARBA" id="ARBA00023136"/>
    </source>
</evidence>
<dbReference type="EMBL" id="KN847320">
    <property type="protein sequence ID" value="KIW54465.1"/>
    <property type="molecule type" value="Genomic_DNA"/>
</dbReference>
<accession>A0A0D2EIN8</accession>
<comment type="subcellular location">
    <subcellularLocation>
        <location evidence="1">Cell inner membrane</location>
        <topology evidence="1">Multi-pass membrane protein</topology>
    </subcellularLocation>
</comment>
<proteinExistence type="predicted"/>
<organism evidence="9 10">
    <name type="scientific">Exophiala xenobiotica</name>
    <dbReference type="NCBI Taxonomy" id="348802"/>
    <lineage>
        <taxon>Eukaryota</taxon>
        <taxon>Fungi</taxon>
        <taxon>Dikarya</taxon>
        <taxon>Ascomycota</taxon>
        <taxon>Pezizomycotina</taxon>
        <taxon>Eurotiomycetes</taxon>
        <taxon>Chaetothyriomycetidae</taxon>
        <taxon>Chaetothyriales</taxon>
        <taxon>Herpotrichiellaceae</taxon>
        <taxon>Exophiala</taxon>
    </lineage>
</organism>
<keyword evidence="4" id="KW-0997">Cell inner membrane</keyword>
<feature type="transmembrane region" description="Helical" evidence="8">
    <location>
        <begin position="185"/>
        <end position="206"/>
    </location>
</feature>
<keyword evidence="3" id="KW-1003">Cell membrane</keyword>
<dbReference type="InterPro" id="IPR007272">
    <property type="entry name" value="Sulf_transp_TsuA/YedE"/>
</dbReference>
<keyword evidence="7 8" id="KW-0472">Membrane</keyword>
<dbReference type="STRING" id="348802.A0A0D2EIN8"/>
<dbReference type="Proteomes" id="UP000054342">
    <property type="component" value="Unassembled WGS sequence"/>
</dbReference>
<evidence type="ECO:0000256" key="4">
    <source>
        <dbReference type="ARBA" id="ARBA00022519"/>
    </source>
</evidence>
<dbReference type="HOGENOM" id="CLU_053006_0_0_1"/>
<dbReference type="PANTHER" id="PTHR30574">
    <property type="entry name" value="INNER MEMBRANE PROTEIN YEDE"/>
    <property type="match status" value="1"/>
</dbReference>
<feature type="transmembrane region" description="Helical" evidence="8">
    <location>
        <begin position="80"/>
        <end position="99"/>
    </location>
</feature>
<evidence type="ECO:0000256" key="1">
    <source>
        <dbReference type="ARBA" id="ARBA00004429"/>
    </source>
</evidence>
<protein>
    <submittedName>
        <fullName evidence="9">Uncharacterized protein</fullName>
    </submittedName>
</protein>
<evidence type="ECO:0000256" key="3">
    <source>
        <dbReference type="ARBA" id="ARBA00022475"/>
    </source>
</evidence>
<keyword evidence="5 8" id="KW-0812">Transmembrane</keyword>
<evidence type="ECO:0000256" key="8">
    <source>
        <dbReference type="SAM" id="Phobius"/>
    </source>
</evidence>
<feature type="transmembrane region" description="Helical" evidence="8">
    <location>
        <begin position="300"/>
        <end position="324"/>
    </location>
</feature>
<dbReference type="AlphaFoldDB" id="A0A0D2EIN8"/>